<feature type="transmembrane region" description="Helical" evidence="1">
    <location>
        <begin position="44"/>
        <end position="65"/>
    </location>
</feature>
<dbReference type="EMBL" id="DXAW01000096">
    <property type="protein sequence ID" value="HIZ85950.1"/>
    <property type="molecule type" value="Genomic_DNA"/>
</dbReference>
<evidence type="ECO:0000313" key="2">
    <source>
        <dbReference type="EMBL" id="HIZ85950.1"/>
    </source>
</evidence>
<evidence type="ECO:0000256" key="1">
    <source>
        <dbReference type="SAM" id="Phobius"/>
    </source>
</evidence>
<reference evidence="2" key="2">
    <citation type="submission" date="2021-04" db="EMBL/GenBank/DDBJ databases">
        <authorList>
            <person name="Gilroy R."/>
        </authorList>
    </citation>
    <scope>NUCLEOTIDE SEQUENCE</scope>
    <source>
        <strain evidence="2">Gambia16-554</strain>
    </source>
</reference>
<sequence length="72" mass="7884">MSHNQPFDGRRAVIALTCAVVLLGLLISAAVLRSWSLHGPLTPFSYMAAGTLYVLAPAGLSWRFLNEQFKTH</sequence>
<name>A0A9D2GR78_9BACT</name>
<evidence type="ECO:0000313" key="3">
    <source>
        <dbReference type="Proteomes" id="UP000824115"/>
    </source>
</evidence>
<keyword evidence="1" id="KW-0812">Transmembrane</keyword>
<organism evidence="2 3">
    <name type="scientific">Candidatus Coprenecus stercoravium</name>
    <dbReference type="NCBI Taxonomy" id="2840735"/>
    <lineage>
        <taxon>Bacteria</taxon>
        <taxon>Pseudomonadati</taxon>
        <taxon>Bacteroidota</taxon>
        <taxon>Bacteroidia</taxon>
        <taxon>Bacteroidales</taxon>
        <taxon>Rikenellaceae</taxon>
        <taxon>Rikenellaceae incertae sedis</taxon>
        <taxon>Candidatus Coprenecus</taxon>
    </lineage>
</organism>
<proteinExistence type="predicted"/>
<feature type="transmembrane region" description="Helical" evidence="1">
    <location>
        <begin position="12"/>
        <end position="32"/>
    </location>
</feature>
<dbReference type="Proteomes" id="UP000824115">
    <property type="component" value="Unassembled WGS sequence"/>
</dbReference>
<protein>
    <submittedName>
        <fullName evidence="2">Uncharacterized protein</fullName>
    </submittedName>
</protein>
<comment type="caution">
    <text evidence="2">The sequence shown here is derived from an EMBL/GenBank/DDBJ whole genome shotgun (WGS) entry which is preliminary data.</text>
</comment>
<reference evidence="2" key="1">
    <citation type="journal article" date="2021" name="PeerJ">
        <title>Extensive microbial diversity within the chicken gut microbiome revealed by metagenomics and culture.</title>
        <authorList>
            <person name="Gilroy R."/>
            <person name="Ravi A."/>
            <person name="Getino M."/>
            <person name="Pursley I."/>
            <person name="Horton D.L."/>
            <person name="Alikhan N.F."/>
            <person name="Baker D."/>
            <person name="Gharbi K."/>
            <person name="Hall N."/>
            <person name="Watson M."/>
            <person name="Adriaenssens E.M."/>
            <person name="Foster-Nyarko E."/>
            <person name="Jarju S."/>
            <person name="Secka A."/>
            <person name="Antonio M."/>
            <person name="Oren A."/>
            <person name="Chaudhuri R.R."/>
            <person name="La Ragione R."/>
            <person name="Hildebrand F."/>
            <person name="Pallen M.J."/>
        </authorList>
    </citation>
    <scope>NUCLEOTIDE SEQUENCE</scope>
    <source>
        <strain evidence="2">Gambia16-554</strain>
    </source>
</reference>
<dbReference type="AlphaFoldDB" id="A0A9D2GR78"/>
<keyword evidence="1" id="KW-1133">Transmembrane helix</keyword>
<gene>
    <name evidence="2" type="ORF">IAC04_05630</name>
</gene>
<keyword evidence="1" id="KW-0472">Membrane</keyword>
<accession>A0A9D2GR78</accession>